<dbReference type="Proteomes" id="UP000244900">
    <property type="component" value="Chromosome"/>
</dbReference>
<name>A0A2S1SP83_9ACTN</name>
<evidence type="ECO:0000313" key="3">
    <source>
        <dbReference type="Proteomes" id="UP000244900"/>
    </source>
</evidence>
<dbReference type="KEGG" id="stir:DDW44_04920"/>
<proteinExistence type="predicted"/>
<feature type="region of interest" description="Disordered" evidence="1">
    <location>
        <begin position="1"/>
        <end position="68"/>
    </location>
</feature>
<sequence>MAAPITAGPADRRRRDRRLSAGHADRLGVQIDHSLPVSDDPGVGGARSPGLRRADHRAPIVGLEPHQG</sequence>
<dbReference type="EMBL" id="CP029188">
    <property type="protein sequence ID" value="AWI28208.1"/>
    <property type="molecule type" value="Genomic_DNA"/>
</dbReference>
<reference evidence="2 3" key="1">
    <citation type="submission" date="2018-05" db="EMBL/GenBank/DDBJ databases">
        <title>Complete genome sequence of sponge-derived Streptomyces sp. HNM0039.</title>
        <authorList>
            <person name="Huang X."/>
            <person name="Zhou S."/>
        </authorList>
    </citation>
    <scope>NUCLEOTIDE SEQUENCE [LARGE SCALE GENOMIC DNA]</scope>
    <source>
        <strain evidence="2 3">HNM0039</strain>
    </source>
</reference>
<accession>A0A2S1SP83</accession>
<dbReference type="AlphaFoldDB" id="A0A2S1SP83"/>
<organism evidence="2 3">
    <name type="scientific">Streptomyces tirandamycinicus</name>
    <dbReference type="NCBI Taxonomy" id="2174846"/>
    <lineage>
        <taxon>Bacteria</taxon>
        <taxon>Bacillati</taxon>
        <taxon>Actinomycetota</taxon>
        <taxon>Actinomycetes</taxon>
        <taxon>Kitasatosporales</taxon>
        <taxon>Streptomycetaceae</taxon>
        <taxon>Streptomyces</taxon>
    </lineage>
</organism>
<evidence type="ECO:0000313" key="2">
    <source>
        <dbReference type="EMBL" id="AWI28208.1"/>
    </source>
</evidence>
<evidence type="ECO:0000256" key="1">
    <source>
        <dbReference type="SAM" id="MobiDB-lite"/>
    </source>
</evidence>
<keyword evidence="3" id="KW-1185">Reference proteome</keyword>
<gene>
    <name evidence="2" type="ORF">DDW44_04920</name>
</gene>
<protein>
    <submittedName>
        <fullName evidence="2">Uncharacterized protein</fullName>
    </submittedName>
</protein>